<dbReference type="GO" id="GO:0008658">
    <property type="term" value="F:penicillin binding"/>
    <property type="evidence" value="ECO:0007669"/>
    <property type="project" value="InterPro"/>
</dbReference>
<feature type="domain" description="Penicillin-binding protein transpeptidase" evidence="2">
    <location>
        <begin position="7"/>
        <end position="116"/>
    </location>
</feature>
<dbReference type="Pfam" id="PF00905">
    <property type="entry name" value="Transpeptidase"/>
    <property type="match status" value="1"/>
</dbReference>
<dbReference type="Gene3D" id="3.40.710.10">
    <property type="entry name" value="DD-peptidase/beta-lactamase superfamily"/>
    <property type="match status" value="1"/>
</dbReference>
<accession>A0A6J7DYV3</accession>
<dbReference type="PANTHER" id="PTHR30627:SF2">
    <property type="entry name" value="PEPTIDOGLYCAN D,D-TRANSPEPTIDASE MRDA"/>
    <property type="match status" value="1"/>
</dbReference>
<feature type="region of interest" description="Disordered" evidence="1">
    <location>
        <begin position="139"/>
        <end position="169"/>
    </location>
</feature>
<dbReference type="GO" id="GO:0071555">
    <property type="term" value="P:cell wall organization"/>
    <property type="evidence" value="ECO:0007669"/>
    <property type="project" value="TreeGrafter"/>
</dbReference>
<dbReference type="PANTHER" id="PTHR30627">
    <property type="entry name" value="PEPTIDOGLYCAN D,D-TRANSPEPTIDASE"/>
    <property type="match status" value="1"/>
</dbReference>
<dbReference type="AlphaFoldDB" id="A0A6J7DYV3"/>
<proteinExistence type="predicted"/>
<dbReference type="InterPro" id="IPR012338">
    <property type="entry name" value="Beta-lactam/transpept-like"/>
</dbReference>
<dbReference type="InterPro" id="IPR050515">
    <property type="entry name" value="Beta-lactam/transpept"/>
</dbReference>
<organism evidence="3">
    <name type="scientific">freshwater metagenome</name>
    <dbReference type="NCBI Taxonomy" id="449393"/>
    <lineage>
        <taxon>unclassified sequences</taxon>
        <taxon>metagenomes</taxon>
        <taxon>ecological metagenomes</taxon>
    </lineage>
</organism>
<dbReference type="EMBL" id="CAFBLV010000149">
    <property type="protein sequence ID" value="CAB4874110.1"/>
    <property type="molecule type" value="Genomic_DNA"/>
</dbReference>
<dbReference type="GO" id="GO:0071972">
    <property type="term" value="F:peptidoglycan L,D-transpeptidase activity"/>
    <property type="evidence" value="ECO:0007669"/>
    <property type="project" value="TreeGrafter"/>
</dbReference>
<dbReference type="SUPFAM" id="SSF56601">
    <property type="entry name" value="beta-lactamase/transpeptidase-like"/>
    <property type="match status" value="1"/>
</dbReference>
<evidence type="ECO:0000256" key="1">
    <source>
        <dbReference type="SAM" id="MobiDB-lite"/>
    </source>
</evidence>
<reference evidence="3" key="1">
    <citation type="submission" date="2020-05" db="EMBL/GenBank/DDBJ databases">
        <authorList>
            <person name="Chiriac C."/>
            <person name="Salcher M."/>
            <person name="Ghai R."/>
            <person name="Kavagutti S V."/>
        </authorList>
    </citation>
    <scope>NUCLEOTIDE SEQUENCE</scope>
</reference>
<protein>
    <submittedName>
        <fullName evidence="3">Unannotated protein</fullName>
    </submittedName>
</protein>
<sequence>MVKAIIGADGRVVDEIAPVVTDRVDVSRTAISFITSALRGVTTDGSGETPFAGFPLNQIPIASKTGSAQVTGNKVSTSWFASFAPANKPRYAVVMMVTQGGTGSKTSGPSVRKIYEELFGVTGTSVNPAQSVLIGGAPLKRLPSVRPDGTPVAPRGKMSGLSSASGGGG</sequence>
<name>A0A6J7DYV3_9ZZZZ</name>
<gene>
    <name evidence="3" type="ORF">UFOPK3425_00804</name>
</gene>
<dbReference type="InterPro" id="IPR001460">
    <property type="entry name" value="PCN-bd_Tpept"/>
</dbReference>
<evidence type="ECO:0000259" key="2">
    <source>
        <dbReference type="Pfam" id="PF00905"/>
    </source>
</evidence>
<feature type="compositionally biased region" description="Low complexity" evidence="1">
    <location>
        <begin position="156"/>
        <end position="169"/>
    </location>
</feature>
<dbReference type="GO" id="GO:0005886">
    <property type="term" value="C:plasma membrane"/>
    <property type="evidence" value="ECO:0007669"/>
    <property type="project" value="TreeGrafter"/>
</dbReference>
<evidence type="ECO:0000313" key="3">
    <source>
        <dbReference type="EMBL" id="CAB4874110.1"/>
    </source>
</evidence>